<dbReference type="PANTHER" id="PTHR43196">
    <property type="entry name" value="SULFATE ADENYLYLTRANSFERASE SUBUNIT 2"/>
    <property type="match status" value="1"/>
</dbReference>
<name>A0ABQ4TCW3_METOR</name>
<dbReference type="InterPro" id="IPR050128">
    <property type="entry name" value="Sulfate_adenylyltrnsfr_sub2"/>
</dbReference>
<keyword evidence="3" id="KW-1185">Reference proteome</keyword>
<comment type="caution">
    <text evidence="2">The sequence shown here is derived from an EMBL/GenBank/DDBJ whole genome shotgun (WGS) entry which is preliminary data.</text>
</comment>
<dbReference type="SUPFAM" id="SSF52402">
    <property type="entry name" value="Adenine nucleotide alpha hydrolases-like"/>
    <property type="match status" value="1"/>
</dbReference>
<dbReference type="RefSeq" id="WP_238314189.1">
    <property type="nucleotide sequence ID" value="NZ_BPQV01000016.1"/>
</dbReference>
<gene>
    <name evidence="2" type="primary">cysH_2</name>
    <name evidence="2" type="ORF">LKMONMHP_4417</name>
</gene>
<dbReference type="InterPro" id="IPR014729">
    <property type="entry name" value="Rossmann-like_a/b/a_fold"/>
</dbReference>
<dbReference type="Pfam" id="PF01507">
    <property type="entry name" value="PAPS_reduct"/>
    <property type="match status" value="1"/>
</dbReference>
<dbReference type="InterPro" id="IPR002500">
    <property type="entry name" value="PAPS_reduct_dom"/>
</dbReference>
<dbReference type="EMBL" id="BPQV01000016">
    <property type="protein sequence ID" value="GJE29535.1"/>
    <property type="molecule type" value="Genomic_DNA"/>
</dbReference>
<evidence type="ECO:0000259" key="1">
    <source>
        <dbReference type="Pfam" id="PF01507"/>
    </source>
</evidence>
<protein>
    <submittedName>
        <fullName evidence="2">Phosphoadenosine phosphosulfate reductase</fullName>
    </submittedName>
</protein>
<reference evidence="2" key="1">
    <citation type="journal article" date="2021" name="Front. Microbiol.">
        <title>Comprehensive Comparative Genomics and Phenotyping of Methylobacterium Species.</title>
        <authorList>
            <person name="Alessa O."/>
            <person name="Ogura Y."/>
            <person name="Fujitani Y."/>
            <person name="Takami H."/>
            <person name="Hayashi T."/>
            <person name="Sahin N."/>
            <person name="Tani A."/>
        </authorList>
    </citation>
    <scope>NUCLEOTIDE SEQUENCE</scope>
    <source>
        <strain evidence="2">NBRC 15689</strain>
    </source>
</reference>
<evidence type="ECO:0000313" key="3">
    <source>
        <dbReference type="Proteomes" id="UP001055156"/>
    </source>
</evidence>
<proteinExistence type="predicted"/>
<accession>A0ABQ4TCW3</accession>
<feature type="domain" description="Phosphoadenosine phosphosulphate reductase" evidence="1">
    <location>
        <begin position="19"/>
        <end position="203"/>
    </location>
</feature>
<dbReference type="Gene3D" id="3.40.50.620">
    <property type="entry name" value="HUPs"/>
    <property type="match status" value="1"/>
</dbReference>
<reference evidence="2" key="2">
    <citation type="submission" date="2021-08" db="EMBL/GenBank/DDBJ databases">
        <authorList>
            <person name="Tani A."/>
            <person name="Ola A."/>
            <person name="Ogura Y."/>
            <person name="Katsura K."/>
            <person name="Hayashi T."/>
        </authorList>
    </citation>
    <scope>NUCLEOTIDE SEQUENCE</scope>
    <source>
        <strain evidence="2">NBRC 15689</strain>
    </source>
</reference>
<dbReference type="Proteomes" id="UP001055156">
    <property type="component" value="Unassembled WGS sequence"/>
</dbReference>
<evidence type="ECO:0000313" key="2">
    <source>
        <dbReference type="EMBL" id="GJE29535.1"/>
    </source>
</evidence>
<organism evidence="2 3">
    <name type="scientific">Methylobacterium organophilum</name>
    <dbReference type="NCBI Taxonomy" id="410"/>
    <lineage>
        <taxon>Bacteria</taxon>
        <taxon>Pseudomonadati</taxon>
        <taxon>Pseudomonadota</taxon>
        <taxon>Alphaproteobacteria</taxon>
        <taxon>Hyphomicrobiales</taxon>
        <taxon>Methylobacteriaceae</taxon>
        <taxon>Methylobacterium</taxon>
    </lineage>
</organism>
<sequence>MIDQTRAALAGIFERHQRVFLAFSGGKDSLALACLCEPWRDRLALLWVNTGYMLPAMVEFVRGHRDRYTLVELAPARPMTEQWREAGTPADIVPIEHLAGIGWREPPLQPWTTCCAANRVQPLITHAEQAGGPCALLFGQRRSDGGGTLEGLQSILPARIEVALPLWAWSTADVLAYVAEQGIQLHPHHDECPTSIECTCCPANLSLEKLRLLDRVQPDAAAFIRTTARQSLAHAAGKAAEIAVVLDGTGRAAREVR</sequence>
<dbReference type="PANTHER" id="PTHR43196:SF2">
    <property type="entry name" value="PHOSPHOADENOSINE PHOSPHOSULFATE REDUCTASE"/>
    <property type="match status" value="1"/>
</dbReference>